<gene>
    <name evidence="2" type="ORF">FGKAn22_23250</name>
</gene>
<protein>
    <submittedName>
        <fullName evidence="2">UDP-glucose 4-epimerase</fullName>
    </submittedName>
</protein>
<dbReference type="CDD" id="cd05232">
    <property type="entry name" value="UDP_G4E_4_SDR_e"/>
    <property type="match status" value="1"/>
</dbReference>
<dbReference type="Gene3D" id="3.40.50.720">
    <property type="entry name" value="NAD(P)-binding Rossmann-like Domain"/>
    <property type="match status" value="1"/>
</dbReference>
<dbReference type="InterPro" id="IPR001509">
    <property type="entry name" value="Epimerase_deHydtase"/>
</dbReference>
<evidence type="ECO:0000313" key="3">
    <source>
        <dbReference type="Proteomes" id="UP001319121"/>
    </source>
</evidence>
<dbReference type="PANTHER" id="PTHR43245:SF58">
    <property type="entry name" value="BLL5923 PROTEIN"/>
    <property type="match status" value="1"/>
</dbReference>
<accession>A0AAN1T0S6</accession>
<keyword evidence="3" id="KW-1185">Reference proteome</keyword>
<dbReference type="SUPFAM" id="SSF51735">
    <property type="entry name" value="NAD(P)-binding Rossmann-fold domains"/>
    <property type="match status" value="1"/>
</dbReference>
<dbReference type="RefSeq" id="WP_212785857.1">
    <property type="nucleotide sequence ID" value="NZ_AP019536.1"/>
</dbReference>
<dbReference type="InterPro" id="IPR050177">
    <property type="entry name" value="Lipid_A_modif_metabolic_enz"/>
</dbReference>
<reference evidence="2 3" key="1">
    <citation type="submission" date="2019-03" db="EMBL/GenBank/DDBJ databases">
        <title>Complete genome sequence of Ferrigenium kumadai strain An22, a microaerophilic iron-oxidizing bacterium isolated from a paddy field soil.</title>
        <authorList>
            <person name="Watanabe T."/>
            <person name="Asakawa S."/>
        </authorList>
    </citation>
    <scope>NUCLEOTIDE SEQUENCE [LARGE SCALE GENOMIC DNA]</scope>
    <source>
        <strain evidence="2 3">An22</strain>
    </source>
</reference>
<dbReference type="Proteomes" id="UP001319121">
    <property type="component" value="Chromosome"/>
</dbReference>
<evidence type="ECO:0000259" key="1">
    <source>
        <dbReference type="Pfam" id="PF01370"/>
    </source>
</evidence>
<dbReference type="KEGG" id="fku:FGKAn22_23250"/>
<feature type="domain" description="NAD-dependent epimerase/dehydratase" evidence="1">
    <location>
        <begin position="8"/>
        <end position="232"/>
    </location>
</feature>
<dbReference type="InterPro" id="IPR036291">
    <property type="entry name" value="NAD(P)-bd_dom_sf"/>
</dbReference>
<sequence length="319" mass="35072">MSENRPKVLVTGANGFVGRVVCEELRAGGYFVRVAVRSQSHYPGIEIVHVGTVDGHTDWREAVRGIDVVIHLAARVHVMHDEAADPLEEFRKVNTTGTEQLARTAVALGVRRFVYVSSIKVNGEVTHGEERFTERDVPAPQDPYGVSKWEAEQALHRVAEETGLEVVIVRPPLVYGEAVKGNFAQMMRVVARGLPLPFASVRNRRDLIYVGNLADALVACAVQPEAKGQTYLVSDGESISTPDLLRLLGSLMGVKSRVFHCPPTWLRLAGMLVGKSAQIERLLGSLQVDSGKICRELNWKPPYTLQQGLHKTIAATLDK</sequence>
<name>A0AAN1T0S6_9PROT</name>
<dbReference type="EMBL" id="AP019536">
    <property type="protein sequence ID" value="BBJ00633.1"/>
    <property type="molecule type" value="Genomic_DNA"/>
</dbReference>
<proteinExistence type="predicted"/>
<dbReference type="PANTHER" id="PTHR43245">
    <property type="entry name" value="BIFUNCTIONAL POLYMYXIN RESISTANCE PROTEIN ARNA"/>
    <property type="match status" value="1"/>
</dbReference>
<dbReference type="AlphaFoldDB" id="A0AAN1T0S6"/>
<organism evidence="2 3">
    <name type="scientific">Ferrigenium kumadai</name>
    <dbReference type="NCBI Taxonomy" id="1682490"/>
    <lineage>
        <taxon>Bacteria</taxon>
        <taxon>Pseudomonadati</taxon>
        <taxon>Pseudomonadota</taxon>
        <taxon>Betaproteobacteria</taxon>
        <taxon>Nitrosomonadales</taxon>
        <taxon>Gallionellaceae</taxon>
        <taxon>Ferrigenium</taxon>
    </lineage>
</organism>
<dbReference type="Pfam" id="PF01370">
    <property type="entry name" value="Epimerase"/>
    <property type="match status" value="1"/>
</dbReference>
<evidence type="ECO:0000313" key="2">
    <source>
        <dbReference type="EMBL" id="BBJ00633.1"/>
    </source>
</evidence>